<evidence type="ECO:0000313" key="2">
    <source>
        <dbReference type="EMBL" id="KAF5380749.1"/>
    </source>
</evidence>
<protein>
    <recommendedName>
        <fullName evidence="4">Nucleotidylyl transferase</fullName>
    </recommendedName>
</protein>
<dbReference type="PANTHER" id="PTHR31285">
    <property type="entry name" value="NICOTINAMIDE MONONUCLEOTIDE ADENYLYLTRANSFERASE"/>
    <property type="match status" value="1"/>
</dbReference>
<organism evidence="2 3">
    <name type="scientific">Collybiopsis confluens</name>
    <dbReference type="NCBI Taxonomy" id="2823264"/>
    <lineage>
        <taxon>Eukaryota</taxon>
        <taxon>Fungi</taxon>
        <taxon>Dikarya</taxon>
        <taxon>Basidiomycota</taxon>
        <taxon>Agaricomycotina</taxon>
        <taxon>Agaricomycetes</taxon>
        <taxon>Agaricomycetidae</taxon>
        <taxon>Agaricales</taxon>
        <taxon>Marasmiineae</taxon>
        <taxon>Omphalotaceae</taxon>
        <taxon>Collybiopsis</taxon>
    </lineage>
</organism>
<dbReference type="GO" id="GO:0000309">
    <property type="term" value="F:nicotinamide-nucleotide adenylyltransferase activity"/>
    <property type="evidence" value="ECO:0007669"/>
    <property type="project" value="TreeGrafter"/>
</dbReference>
<dbReference type="InterPro" id="IPR014729">
    <property type="entry name" value="Rossmann-like_a/b/a_fold"/>
</dbReference>
<dbReference type="GO" id="GO:0005737">
    <property type="term" value="C:cytoplasm"/>
    <property type="evidence" value="ECO:0007669"/>
    <property type="project" value="TreeGrafter"/>
</dbReference>
<reference evidence="2 3" key="1">
    <citation type="journal article" date="2020" name="ISME J.">
        <title>Uncovering the hidden diversity of litter-decomposition mechanisms in mushroom-forming fungi.</title>
        <authorList>
            <person name="Floudas D."/>
            <person name="Bentzer J."/>
            <person name="Ahren D."/>
            <person name="Johansson T."/>
            <person name="Persson P."/>
            <person name="Tunlid A."/>
        </authorList>
    </citation>
    <scope>NUCLEOTIDE SEQUENCE [LARGE SCALE GENOMIC DNA]</scope>
    <source>
        <strain evidence="2 3">CBS 406.79</strain>
    </source>
</reference>
<proteinExistence type="predicted"/>
<dbReference type="GO" id="GO:0005634">
    <property type="term" value="C:nucleus"/>
    <property type="evidence" value="ECO:0007669"/>
    <property type="project" value="TreeGrafter"/>
</dbReference>
<dbReference type="Proteomes" id="UP000518752">
    <property type="component" value="Unassembled WGS sequence"/>
</dbReference>
<keyword evidence="3" id="KW-1185">Reference proteome</keyword>
<feature type="compositionally biased region" description="Basic and acidic residues" evidence="1">
    <location>
        <begin position="256"/>
        <end position="265"/>
    </location>
</feature>
<sequence length="347" mass="38191">MSSIASALNRLRAGTLYPPVELIWSSHPSWPFSNPHTQATTPRRLRISVLDSSFNPPTLAHFALADAPTPALASAEYDAKLLLLSVRNADKQLKPTDATYAQRVEMMVELANDLQDAQSSQNSGLAVAIIDEPTFVGKSRLLQDFFKGRSQRVEGQEQSSSSSCGVQLTFLLGHDTLERLFSSKYYGDSETKMYQALRGFFSPPILESSSDNISRDEKEHGAAALPDTGGDGSVIVCARRNPSSYPNVSLPAPDTAMHESAKSSDDSSLQSLTKAVSEFLKSFSLPSSSITMIDIGEDAWRISSSEIREKVKKVGEGNTREAGVKRPWETMVSRRIQRYIVDHRLYK</sequence>
<dbReference type="PANTHER" id="PTHR31285:SF0">
    <property type="entry name" value="NICOTINAMIDE MONONUCLEOTIDE ADENYLYLTRANSFERASE"/>
    <property type="match status" value="1"/>
</dbReference>
<evidence type="ECO:0008006" key="4">
    <source>
        <dbReference type="Google" id="ProtNLM"/>
    </source>
</evidence>
<accession>A0A8H5HCI4</accession>
<evidence type="ECO:0000256" key="1">
    <source>
        <dbReference type="SAM" id="MobiDB-lite"/>
    </source>
</evidence>
<evidence type="ECO:0000313" key="3">
    <source>
        <dbReference type="Proteomes" id="UP000518752"/>
    </source>
</evidence>
<dbReference type="Gene3D" id="3.40.50.620">
    <property type="entry name" value="HUPs"/>
    <property type="match status" value="1"/>
</dbReference>
<dbReference type="EMBL" id="JAACJN010000062">
    <property type="protein sequence ID" value="KAF5380749.1"/>
    <property type="molecule type" value="Genomic_DNA"/>
</dbReference>
<feature type="region of interest" description="Disordered" evidence="1">
    <location>
        <begin position="245"/>
        <end position="266"/>
    </location>
</feature>
<dbReference type="SUPFAM" id="SSF52374">
    <property type="entry name" value="Nucleotidylyl transferase"/>
    <property type="match status" value="1"/>
</dbReference>
<gene>
    <name evidence="2" type="ORF">D9757_007145</name>
</gene>
<dbReference type="OrthoDB" id="5591297at2759"/>
<name>A0A8H5HCI4_9AGAR</name>
<comment type="caution">
    <text evidence="2">The sequence shown here is derived from an EMBL/GenBank/DDBJ whole genome shotgun (WGS) entry which is preliminary data.</text>
</comment>
<dbReference type="AlphaFoldDB" id="A0A8H5HCI4"/>
<dbReference type="GO" id="GO:0016887">
    <property type="term" value="F:ATP hydrolysis activity"/>
    <property type="evidence" value="ECO:0007669"/>
    <property type="project" value="TreeGrafter"/>
</dbReference>
<feature type="region of interest" description="Disordered" evidence="1">
    <location>
        <begin position="208"/>
        <end position="227"/>
    </location>
</feature>